<name>A0A516KE30_9BACI</name>
<dbReference type="EMBL" id="CP041666">
    <property type="protein sequence ID" value="QDP39627.1"/>
    <property type="molecule type" value="Genomic_DNA"/>
</dbReference>
<reference evidence="2 3" key="1">
    <citation type="submission" date="2019-07" db="EMBL/GenBank/DDBJ databases">
        <authorList>
            <person name="Li J."/>
        </authorList>
    </citation>
    <scope>NUCLEOTIDE SEQUENCE [LARGE SCALE GENOMIC DNA]</scope>
    <source>
        <strain evidence="2 3">TKL69</strain>
    </source>
</reference>
<proteinExistence type="predicted"/>
<dbReference type="Proteomes" id="UP000315215">
    <property type="component" value="Chromosome"/>
</dbReference>
<evidence type="ECO:0008006" key="4">
    <source>
        <dbReference type="Google" id="ProtNLM"/>
    </source>
</evidence>
<keyword evidence="3" id="KW-1185">Reference proteome</keyword>
<evidence type="ECO:0000313" key="2">
    <source>
        <dbReference type="EMBL" id="QDP39627.1"/>
    </source>
</evidence>
<organism evidence="2 3">
    <name type="scientific">Radiobacillus deserti</name>
    <dbReference type="NCBI Taxonomy" id="2594883"/>
    <lineage>
        <taxon>Bacteria</taxon>
        <taxon>Bacillati</taxon>
        <taxon>Bacillota</taxon>
        <taxon>Bacilli</taxon>
        <taxon>Bacillales</taxon>
        <taxon>Bacillaceae</taxon>
        <taxon>Radiobacillus</taxon>
    </lineage>
</organism>
<feature type="transmembrane region" description="Helical" evidence="1">
    <location>
        <begin position="81"/>
        <end position="104"/>
    </location>
</feature>
<dbReference type="RefSeq" id="WP_143892405.1">
    <property type="nucleotide sequence ID" value="NZ_CP041666.1"/>
</dbReference>
<feature type="transmembrane region" description="Helical" evidence="1">
    <location>
        <begin position="58"/>
        <end position="75"/>
    </location>
</feature>
<dbReference type="AlphaFoldDB" id="A0A516KE30"/>
<evidence type="ECO:0000313" key="3">
    <source>
        <dbReference type="Proteomes" id="UP000315215"/>
    </source>
</evidence>
<dbReference type="OrthoDB" id="2657646at2"/>
<sequence>MNNAHICRYCRKEIKNRDELLTGVSWFRIRPFHYVCFQKLIGEAGVIWNTWRPINTQGGNISTVLMLALVIWMAVSDFRGIWGDLLGLVAFYPVLVRVLSYVLYERKLPKI</sequence>
<accession>A0A516KE30</accession>
<evidence type="ECO:0000256" key="1">
    <source>
        <dbReference type="SAM" id="Phobius"/>
    </source>
</evidence>
<protein>
    <recommendedName>
        <fullName evidence="4">Permease</fullName>
    </recommendedName>
</protein>
<keyword evidence="1" id="KW-0812">Transmembrane</keyword>
<keyword evidence="1" id="KW-0472">Membrane</keyword>
<gene>
    <name evidence="2" type="ORF">FN924_05205</name>
</gene>
<dbReference type="KEGG" id="aqt:FN924_05205"/>
<keyword evidence="1" id="KW-1133">Transmembrane helix</keyword>